<comment type="caution">
    <text evidence="8">The sequence shown here is derived from an EMBL/GenBank/DDBJ whole genome shotgun (WGS) entry which is preliminary data.</text>
</comment>
<gene>
    <name evidence="8" type="ORF">HMI49_17580</name>
</gene>
<feature type="transmembrane region" description="Helical" evidence="6">
    <location>
        <begin position="91"/>
        <end position="112"/>
    </location>
</feature>
<evidence type="ECO:0000256" key="1">
    <source>
        <dbReference type="ARBA" id="ARBA00004141"/>
    </source>
</evidence>
<dbReference type="PANTHER" id="PTHR38480">
    <property type="entry name" value="SLR0254 PROTEIN"/>
    <property type="match status" value="1"/>
</dbReference>
<feature type="domain" description="RDD" evidence="7">
    <location>
        <begin position="43"/>
        <end position="177"/>
    </location>
</feature>
<protein>
    <submittedName>
        <fullName evidence="8">RDD family protein</fullName>
    </submittedName>
</protein>
<keyword evidence="9" id="KW-1185">Reference proteome</keyword>
<evidence type="ECO:0000256" key="3">
    <source>
        <dbReference type="ARBA" id="ARBA00022989"/>
    </source>
</evidence>
<evidence type="ECO:0000313" key="9">
    <source>
        <dbReference type="Proteomes" id="UP000563426"/>
    </source>
</evidence>
<reference evidence="8 9" key="1">
    <citation type="submission" date="2020-05" db="EMBL/GenBank/DDBJ databases">
        <authorList>
            <person name="Whitworth D."/>
        </authorList>
    </citation>
    <scope>NUCLEOTIDE SEQUENCE [LARGE SCALE GENOMIC DNA]</scope>
    <source>
        <strain evidence="8 9">AB043B</strain>
    </source>
</reference>
<dbReference type="GO" id="GO:0016020">
    <property type="term" value="C:membrane"/>
    <property type="evidence" value="ECO:0007669"/>
    <property type="project" value="UniProtKB-SubCell"/>
</dbReference>
<dbReference type="Pfam" id="PF06271">
    <property type="entry name" value="RDD"/>
    <property type="match status" value="1"/>
</dbReference>
<feature type="transmembrane region" description="Helical" evidence="6">
    <location>
        <begin position="50"/>
        <end position="71"/>
    </location>
</feature>
<feature type="compositionally biased region" description="Low complexity" evidence="5">
    <location>
        <begin position="199"/>
        <end position="210"/>
    </location>
</feature>
<keyword evidence="3 6" id="KW-1133">Transmembrane helix</keyword>
<proteinExistence type="predicted"/>
<evidence type="ECO:0000256" key="5">
    <source>
        <dbReference type="SAM" id="MobiDB-lite"/>
    </source>
</evidence>
<evidence type="ECO:0000256" key="2">
    <source>
        <dbReference type="ARBA" id="ARBA00022692"/>
    </source>
</evidence>
<keyword evidence="4 6" id="KW-0472">Membrane</keyword>
<name>A0A3A8I6D3_9BACT</name>
<evidence type="ECO:0000256" key="6">
    <source>
        <dbReference type="SAM" id="Phobius"/>
    </source>
</evidence>
<comment type="subcellular location">
    <subcellularLocation>
        <location evidence="1">Membrane</location>
        <topology evidence="1">Multi-pass membrane protein</topology>
    </subcellularLocation>
</comment>
<evidence type="ECO:0000313" key="8">
    <source>
        <dbReference type="EMBL" id="NOK35013.1"/>
    </source>
</evidence>
<feature type="region of interest" description="Disordered" evidence="5">
    <location>
        <begin position="191"/>
        <end position="212"/>
    </location>
</feature>
<dbReference type="OrthoDB" id="9787732at2"/>
<dbReference type="PANTHER" id="PTHR38480:SF1">
    <property type="entry name" value="SLR0254 PROTEIN"/>
    <property type="match status" value="1"/>
</dbReference>
<sequence length="280" mass="30495">MHGDGASWTPRAYAVRPARMTPSAPAPHVDVATPERVALSLPVAGIGYRCLAWLVDASLLFFFWVALYFVITLLVSDVLGAFQALSGLTQTLLAVGLFATQWLYWTLAEVFFHGQTPGKRVMRIRVVREDGSPVGFYESAVRNLCRAVDFLPVLYATGCITMLLDSRHRRLGDLLAGTVLVREEAIDLDKYTQGPPDEAASGTAPAPGSAVQRPLDAEDVELVLAFLARAPGLEPEVRQRLGARLVDRVGASLTDEERARVLQSPDATEAFLRTRAKAAH</sequence>
<evidence type="ECO:0000256" key="4">
    <source>
        <dbReference type="ARBA" id="ARBA00023136"/>
    </source>
</evidence>
<organism evidence="8 9">
    <name type="scientific">Corallococcus exercitus</name>
    <dbReference type="NCBI Taxonomy" id="2316736"/>
    <lineage>
        <taxon>Bacteria</taxon>
        <taxon>Pseudomonadati</taxon>
        <taxon>Myxococcota</taxon>
        <taxon>Myxococcia</taxon>
        <taxon>Myxococcales</taxon>
        <taxon>Cystobacterineae</taxon>
        <taxon>Myxococcaceae</taxon>
        <taxon>Corallococcus</taxon>
    </lineage>
</organism>
<evidence type="ECO:0000259" key="7">
    <source>
        <dbReference type="Pfam" id="PF06271"/>
    </source>
</evidence>
<dbReference type="InterPro" id="IPR010432">
    <property type="entry name" value="RDD"/>
</dbReference>
<dbReference type="EMBL" id="JABFJV010000091">
    <property type="protein sequence ID" value="NOK35013.1"/>
    <property type="molecule type" value="Genomic_DNA"/>
</dbReference>
<keyword evidence="2 6" id="KW-0812">Transmembrane</keyword>
<dbReference type="AlphaFoldDB" id="A0A3A8I6D3"/>
<accession>A0A3A8I6D3</accession>
<dbReference type="Proteomes" id="UP000563426">
    <property type="component" value="Unassembled WGS sequence"/>
</dbReference>